<comment type="caution">
    <text evidence="1">The sequence shown here is derived from an EMBL/GenBank/DDBJ whole genome shotgun (WGS) entry which is preliminary data.</text>
</comment>
<sequence>MWGQRPGQSGCWGFIFNGSFFYWRKMPASVYRRYEKEKAFCGQKIAKTLAGG</sequence>
<keyword evidence="2" id="KW-1185">Reference proteome</keyword>
<evidence type="ECO:0000313" key="2">
    <source>
        <dbReference type="Proteomes" id="UP000004754"/>
    </source>
</evidence>
<accession>E6ME05</accession>
<dbReference type="HOGENOM" id="CLU_3083661_0_0_9"/>
<dbReference type="Proteomes" id="UP000004754">
    <property type="component" value="Unassembled WGS sequence"/>
</dbReference>
<gene>
    <name evidence="1" type="ORF">HMP0721_0238</name>
</gene>
<dbReference type="AlphaFoldDB" id="E6ME05"/>
<dbReference type="STRING" id="887929.HMP0721_0238"/>
<evidence type="ECO:0000313" key="1">
    <source>
        <dbReference type="EMBL" id="EFV02764.1"/>
    </source>
</evidence>
<organism evidence="1 2">
    <name type="scientific">Pseudoramibacter alactolyticus ATCC 23263</name>
    <dbReference type="NCBI Taxonomy" id="887929"/>
    <lineage>
        <taxon>Bacteria</taxon>
        <taxon>Bacillati</taxon>
        <taxon>Bacillota</taxon>
        <taxon>Clostridia</taxon>
        <taxon>Eubacteriales</taxon>
        <taxon>Eubacteriaceae</taxon>
        <taxon>Pseudoramibacter</taxon>
    </lineage>
</organism>
<reference evidence="1 2" key="1">
    <citation type="submission" date="2010-12" db="EMBL/GenBank/DDBJ databases">
        <authorList>
            <person name="Muzny D."/>
            <person name="Qin X."/>
            <person name="Deng J."/>
            <person name="Jiang H."/>
            <person name="Liu Y."/>
            <person name="Qu J."/>
            <person name="Song X.-Z."/>
            <person name="Zhang L."/>
            <person name="Thornton R."/>
            <person name="Coyle M."/>
            <person name="Francisco L."/>
            <person name="Jackson L."/>
            <person name="Javaid M."/>
            <person name="Korchina V."/>
            <person name="Kovar C."/>
            <person name="Mata R."/>
            <person name="Mathew T."/>
            <person name="Ngo R."/>
            <person name="Nguyen L."/>
            <person name="Nguyen N."/>
            <person name="Okwuonu G."/>
            <person name="Ongeri F."/>
            <person name="Pham C."/>
            <person name="Simmons D."/>
            <person name="Wilczek-Boney K."/>
            <person name="Hale W."/>
            <person name="Jakkamsetti A."/>
            <person name="Pham P."/>
            <person name="Ruth R."/>
            <person name="San Lucas F."/>
            <person name="Warren J."/>
            <person name="Zhang J."/>
            <person name="Zhao Z."/>
            <person name="Zhou C."/>
            <person name="Zhu D."/>
            <person name="Lee S."/>
            <person name="Bess C."/>
            <person name="Blankenburg K."/>
            <person name="Forbes L."/>
            <person name="Fu Q."/>
            <person name="Gubbala S."/>
            <person name="Hirani K."/>
            <person name="Jayaseelan J.C."/>
            <person name="Lara F."/>
            <person name="Munidasa M."/>
            <person name="Palculict T."/>
            <person name="Patil S."/>
            <person name="Pu L.-L."/>
            <person name="Saada N."/>
            <person name="Tang L."/>
            <person name="Weissenberger G."/>
            <person name="Zhu Y."/>
            <person name="Hemphill L."/>
            <person name="Shang Y."/>
            <person name="Youmans B."/>
            <person name="Ayvaz T."/>
            <person name="Ross M."/>
            <person name="Santibanez J."/>
            <person name="Aqrawi P."/>
            <person name="Gross S."/>
            <person name="Joshi V."/>
            <person name="Fowler G."/>
            <person name="Nazareth L."/>
            <person name="Reid J."/>
            <person name="Worley K."/>
            <person name="Petrosino J."/>
            <person name="Highlander S."/>
            <person name="Gibbs R."/>
        </authorList>
    </citation>
    <scope>NUCLEOTIDE SEQUENCE [LARGE SCALE GENOMIC DNA]</scope>
    <source>
        <strain evidence="1 2">ATCC 23263</strain>
    </source>
</reference>
<protein>
    <submittedName>
        <fullName evidence="1">Uncharacterized protein</fullName>
    </submittedName>
</protein>
<dbReference type="EMBL" id="AEQN01000005">
    <property type="protein sequence ID" value="EFV02764.1"/>
    <property type="molecule type" value="Genomic_DNA"/>
</dbReference>
<proteinExistence type="predicted"/>
<name>E6ME05_9FIRM</name>